<dbReference type="CDD" id="cd00167">
    <property type="entry name" value="SANT"/>
    <property type="match status" value="1"/>
</dbReference>
<dbReference type="InterPro" id="IPR017930">
    <property type="entry name" value="Myb_dom"/>
</dbReference>
<dbReference type="eggNOG" id="ENOG502RYHB">
    <property type="taxonomic scope" value="Eukaryota"/>
</dbReference>
<dbReference type="PROSITE" id="PS50090">
    <property type="entry name" value="MYB_LIKE"/>
    <property type="match status" value="1"/>
</dbReference>
<dbReference type="SMR" id="B4FK09"/>
<reference evidence="13" key="5">
    <citation type="submission" date="2021-05" db="UniProtKB">
        <authorList>
            <consortium name="EnsemblPlants"/>
        </authorList>
    </citation>
    <scope>IDENTIFICATION</scope>
    <source>
        <strain evidence="13">cv. B73</strain>
    </source>
</reference>
<keyword evidence="15" id="KW-1267">Proteomics identification</keyword>
<dbReference type="EnsemblPlants" id="Zm00001eb023780_T004">
    <property type="protein sequence ID" value="Zm00001eb023780_P004"/>
    <property type="gene ID" value="Zm00001eb023780"/>
</dbReference>
<reference evidence="12 14" key="3">
    <citation type="submission" date="2015-12" db="EMBL/GenBank/DDBJ databases">
        <title>Update maize B73 reference genome by single molecule sequencing technologies.</title>
        <authorList>
            <consortium name="Maize Genome Sequencing Project"/>
            <person name="Ware D."/>
        </authorList>
    </citation>
    <scope>NUCLEOTIDE SEQUENCE [LARGE SCALE GENOMIC DNA]</scope>
    <source>
        <strain evidence="14">cv. B73</strain>
        <tissue evidence="12">Seedling</tissue>
    </source>
</reference>
<dbReference type="EMBL" id="CM007647">
    <property type="protein sequence ID" value="ONL99888.1"/>
    <property type="molecule type" value="Genomic_DNA"/>
</dbReference>
<dbReference type="Pfam" id="PF00249">
    <property type="entry name" value="Myb_DNA-binding"/>
    <property type="match status" value="1"/>
</dbReference>
<reference evidence="13" key="4">
    <citation type="submission" date="2019-07" db="EMBL/GenBank/DDBJ databases">
        <authorList>
            <person name="Seetharam A."/>
            <person name="Woodhouse M."/>
            <person name="Cannon E."/>
        </authorList>
    </citation>
    <scope>NUCLEOTIDE SEQUENCE [LARGE SCALE GENOMIC DNA]</scope>
    <source>
        <strain evidence="13">cv. B73</strain>
    </source>
</reference>
<dbReference type="PANTHER" id="PTHR44191:SF70">
    <property type="entry name" value="TRANSCRIPTION FACTOR MYBS2"/>
    <property type="match status" value="1"/>
</dbReference>
<dbReference type="OMA" id="PVMFRLF"/>
<dbReference type="GO" id="GO:0003677">
    <property type="term" value="F:DNA binding"/>
    <property type="evidence" value="ECO:0007669"/>
    <property type="project" value="UniProtKB-KW"/>
</dbReference>
<sequence length="281" mass="30839">MDMDRPEEEGQQRRETMTPVLLRLFGVDVHRGGGSGEPEESPMDLRKSSSMPDLTINPLLSPEEKEGCKGYASDDAELASGQQKRRRRKAQDRKKGIPWTEEEHRKFLDGLRQLGKGDWRGISKGFVTTRTATQVASHAQKYFLRQTNPGMKKRRASLFDVGIADYKDNQVPGPQSIVAAKPAPTQEIIHTDRGDVPIPRYRGLGEILGSNMQVNQLTDYYYFNKNSHVPAGTSLSMASGLETASTVDSLELSIAVNGLELSIAPPSRCVCGGAAGAIKVL</sequence>
<gene>
    <name evidence="11" type="primary">MYBR32</name>
    <name evidence="13" type="synonym">LOC100216850</name>
    <name evidence="12" type="ORF">ZEAMMB73_Zm00001d029963</name>
</gene>
<evidence type="ECO:0000259" key="9">
    <source>
        <dbReference type="PROSITE" id="PS51294"/>
    </source>
</evidence>
<evidence type="ECO:0000256" key="5">
    <source>
        <dbReference type="ARBA" id="ARBA00023242"/>
    </source>
</evidence>
<dbReference type="KEGG" id="zma:100216850"/>
<dbReference type="HOGENOM" id="CLU_038424_5_1_1"/>
<dbReference type="GO" id="GO:0005634">
    <property type="term" value="C:nucleus"/>
    <property type="evidence" value="ECO:0007669"/>
    <property type="project" value="UniProtKB-SubCell"/>
</dbReference>
<evidence type="ECO:0000259" key="7">
    <source>
        <dbReference type="PROSITE" id="PS50090"/>
    </source>
</evidence>
<feature type="domain" description="SANT" evidence="8">
    <location>
        <begin position="99"/>
        <end position="147"/>
    </location>
</feature>
<reference evidence="11" key="2">
    <citation type="submission" date="2014-04" db="EMBL/GenBank/DDBJ databases">
        <title>The Maize TFome - Development of a transcription factor open reading frame collection for functional genomics.</title>
        <authorList>
            <person name="Burdo B."/>
            <person name="Gray J."/>
            <person name="Goetting-Minesky M.P."/>
            <person name="Wittler B."/>
            <person name="Hunt M."/>
            <person name="Li T."/>
            <person name="Velliquette D."/>
            <person name="Thomas J."/>
            <person name="Gentzel I."/>
            <person name="Dos Santos Brito M."/>
            <person name="Mejia-Guerra M.K."/>
            <person name="Connolly L.N."/>
            <person name="Qaisi D."/>
            <person name="Li W."/>
            <person name="Casas M.I."/>
            <person name="Doseff A.I."/>
            <person name="Grotewold E."/>
        </authorList>
    </citation>
    <scope>NUCLEOTIDE SEQUENCE</scope>
</reference>
<dbReference type="Gene3D" id="1.10.10.60">
    <property type="entry name" value="Homeodomain-like"/>
    <property type="match status" value="1"/>
</dbReference>
<evidence type="ECO:0000313" key="13">
    <source>
        <dbReference type="EnsemblPlants" id="Zm00001eb023780_P004"/>
    </source>
</evidence>
<comment type="subcellular location">
    <subcellularLocation>
        <location evidence="1">Nucleus</location>
    </subcellularLocation>
</comment>
<evidence type="ECO:0000256" key="3">
    <source>
        <dbReference type="ARBA" id="ARBA00023125"/>
    </source>
</evidence>
<evidence type="ECO:0000256" key="4">
    <source>
        <dbReference type="ARBA" id="ARBA00023163"/>
    </source>
</evidence>
<dbReference type="GO" id="GO:0009739">
    <property type="term" value="P:response to gibberellin"/>
    <property type="evidence" value="ECO:0007669"/>
    <property type="project" value="UniProtKB-ARBA"/>
</dbReference>
<evidence type="ECO:0000313" key="10">
    <source>
        <dbReference type="EMBL" id="ACF82452.1"/>
    </source>
</evidence>
<dbReference type="IntAct" id="B4FK09">
    <property type="interactions" value="2"/>
</dbReference>
<dbReference type="FunFam" id="1.10.10.60:FF:000009">
    <property type="entry name" value="transcription factor MYB1R1"/>
    <property type="match status" value="1"/>
</dbReference>
<keyword evidence="3" id="KW-0238">DNA-binding</keyword>
<evidence type="ECO:0000259" key="8">
    <source>
        <dbReference type="PROSITE" id="PS51293"/>
    </source>
</evidence>
<dbReference type="FunCoup" id="B4FK09">
    <property type="interactions" value="23"/>
</dbReference>
<dbReference type="SMART" id="SM00717">
    <property type="entry name" value="SANT"/>
    <property type="match status" value="1"/>
</dbReference>
<dbReference type="PaxDb" id="4577-GRMZM2G088524_P01"/>
<evidence type="ECO:0000256" key="6">
    <source>
        <dbReference type="SAM" id="MobiDB-lite"/>
    </source>
</evidence>
<dbReference type="PANTHER" id="PTHR44191">
    <property type="entry name" value="TRANSCRIPTION FACTOR KUA1"/>
    <property type="match status" value="1"/>
</dbReference>
<dbReference type="InterPro" id="IPR052245">
    <property type="entry name" value="Plant_Stress_Dev_TF"/>
</dbReference>
<accession>B4FK09</accession>
<dbReference type="EMBL" id="BT037447">
    <property type="protein sequence ID" value="ACF82452.1"/>
    <property type="molecule type" value="mRNA"/>
</dbReference>
<feature type="domain" description="HTH myb-type" evidence="9">
    <location>
        <begin position="90"/>
        <end position="147"/>
    </location>
</feature>
<evidence type="ECO:0000313" key="11">
    <source>
        <dbReference type="EMBL" id="AIB05029.1"/>
    </source>
</evidence>
<feature type="region of interest" description="Disordered" evidence="6">
    <location>
        <begin position="1"/>
        <end position="98"/>
    </location>
</feature>
<evidence type="ECO:0000256" key="1">
    <source>
        <dbReference type="ARBA" id="ARBA00004123"/>
    </source>
</evidence>
<dbReference type="ExpressionAtlas" id="B4FK09">
    <property type="expression patterns" value="baseline and differential"/>
</dbReference>
<dbReference type="InterPro" id="IPR009057">
    <property type="entry name" value="Homeodomain-like_sf"/>
</dbReference>
<dbReference type="PROSITE" id="PS51293">
    <property type="entry name" value="SANT"/>
    <property type="match status" value="1"/>
</dbReference>
<keyword evidence="2" id="KW-0805">Transcription regulation</keyword>
<organism evidence="10">
    <name type="scientific">Zea mays</name>
    <name type="common">Maize</name>
    <dbReference type="NCBI Taxonomy" id="4577"/>
    <lineage>
        <taxon>Eukaryota</taxon>
        <taxon>Viridiplantae</taxon>
        <taxon>Streptophyta</taxon>
        <taxon>Embryophyta</taxon>
        <taxon>Tracheophyta</taxon>
        <taxon>Spermatophyta</taxon>
        <taxon>Magnoliopsida</taxon>
        <taxon>Liliopsida</taxon>
        <taxon>Poales</taxon>
        <taxon>Poaceae</taxon>
        <taxon>PACMAD clade</taxon>
        <taxon>Panicoideae</taxon>
        <taxon>Andropogonodae</taxon>
        <taxon>Andropogoneae</taxon>
        <taxon>Tripsacinae</taxon>
        <taxon>Zea</taxon>
    </lineage>
</organism>
<dbReference type="Proteomes" id="UP000007305">
    <property type="component" value="Chromosome 1"/>
</dbReference>
<dbReference type="NCBIfam" id="TIGR01557">
    <property type="entry name" value="myb_SHAQKYF"/>
    <property type="match status" value="1"/>
</dbReference>
<evidence type="ECO:0000256" key="2">
    <source>
        <dbReference type="ARBA" id="ARBA00023015"/>
    </source>
</evidence>
<dbReference type="InterPro" id="IPR006447">
    <property type="entry name" value="Myb_dom_plants"/>
</dbReference>
<protein>
    <submittedName>
        <fullName evidence="11">MYB-related transcription factor</fullName>
    </submittedName>
    <submittedName>
        <fullName evidence="12">Myb-like transcription factor family protein</fullName>
    </submittedName>
</protein>
<dbReference type="EMBL" id="KJ727538">
    <property type="protein sequence ID" value="AIB05029.1"/>
    <property type="molecule type" value="mRNA"/>
</dbReference>
<dbReference type="Gramene" id="Zm00001eb023780_T004">
    <property type="protein sequence ID" value="Zm00001eb023780_P004"/>
    <property type="gene ID" value="Zm00001eb023780"/>
</dbReference>
<name>B4FK09_MAIZE</name>
<dbReference type="OrthoDB" id="118550at2759"/>
<evidence type="ECO:0007829" key="15">
    <source>
        <dbReference type="PeptideAtlas" id="B4FK09"/>
    </source>
</evidence>
<dbReference type="GO" id="GO:0003700">
    <property type="term" value="F:DNA-binding transcription factor activity"/>
    <property type="evidence" value="ECO:0007669"/>
    <property type="project" value="UniProtKB-ARBA"/>
</dbReference>
<dbReference type="AlphaFoldDB" id="B4FK09"/>
<evidence type="ECO:0000313" key="12">
    <source>
        <dbReference type="EMBL" id="ONL99888.1"/>
    </source>
</evidence>
<dbReference type="InterPro" id="IPR017884">
    <property type="entry name" value="SANT_dom"/>
</dbReference>
<keyword evidence="5" id="KW-0539">Nucleus</keyword>
<feature type="compositionally biased region" description="Basic residues" evidence="6">
    <location>
        <begin position="83"/>
        <end position="92"/>
    </location>
</feature>
<dbReference type="SUPFAM" id="SSF46689">
    <property type="entry name" value="Homeodomain-like"/>
    <property type="match status" value="1"/>
</dbReference>
<feature type="domain" description="Myb-like" evidence="7">
    <location>
        <begin position="91"/>
        <end position="143"/>
    </location>
</feature>
<keyword evidence="14" id="KW-1185">Reference proteome</keyword>
<dbReference type="PROSITE" id="PS51294">
    <property type="entry name" value="HTH_MYB"/>
    <property type="match status" value="1"/>
</dbReference>
<evidence type="ECO:0000313" key="14">
    <source>
        <dbReference type="Proteomes" id="UP000007305"/>
    </source>
</evidence>
<dbReference type="GeneID" id="100216850"/>
<dbReference type="InterPro" id="IPR001005">
    <property type="entry name" value="SANT/Myb"/>
</dbReference>
<dbReference type="STRING" id="4577.B4FK09"/>
<keyword evidence="4" id="KW-0804">Transcription</keyword>
<reference evidence="10" key="1">
    <citation type="journal article" date="2009" name="PLoS Genet.">
        <title>Sequencing, mapping, and analysis of 27,455 maize full-length cDNAs.</title>
        <authorList>
            <person name="Soderlund C."/>
            <person name="Descour A."/>
            <person name="Kudrna D."/>
            <person name="Bomhoff M."/>
            <person name="Boyd L."/>
            <person name="Currie J."/>
            <person name="Angelova A."/>
            <person name="Collura K."/>
            <person name="Wissotski M."/>
            <person name="Ashley E."/>
            <person name="Morrow D."/>
            <person name="Fernandes J."/>
            <person name="Walbot V."/>
            <person name="Yu Y."/>
        </authorList>
    </citation>
    <scope>NUCLEOTIDE SEQUENCE</scope>
    <source>
        <strain evidence="10">B73</strain>
    </source>
</reference>
<proteinExistence type="evidence at protein level"/>
<dbReference type="GO" id="GO:0009744">
    <property type="term" value="P:response to sucrose"/>
    <property type="evidence" value="ECO:0007669"/>
    <property type="project" value="UniProtKB-ARBA"/>
</dbReference>
<dbReference type="RefSeq" id="NP_001136714.1">
    <property type="nucleotide sequence ID" value="NM_001143242.1"/>
</dbReference>